<sequence>MPHFLAQKAKNQINLSQECALLRAINTLNQSDTVKNKSLATTSLTPLASLANTQNLKIYPKLQSLKSQNLALIPIKFDKNIFFLQEIVRSNDLLINGLKITRPTPVATLKTALEVISQDYEVISHNLNPHNLSLQNLRNSNPHNQNLQNLNLHHPSPHTSHASHPTSNHSLAFLLSPKELLERVFSAFEISLDSATPKSKPDKTTTKTTTKSPAKLPAKSPKIFLEIGFGSGRHILHLAKQNPNDIFIGLEVHTPSIEQVLKNIAISNLQNLFILHFDARVLLEILPSNSLNCIFLHFPVPWNDSPSRRVFSEHFLALALRVLKKGGILELKTDDEIYFKDALSISKNLQNPQPTPNKKKQSTTKIARKMTQKMTIESSIQTPQDFEKNDFANNGETNPTATIEYNPKSSQKSNSKDSTQALSSQIISKYQARWLRQNKNIFTLKVQSLRKNRAILLKSHFLFDKNLVKSILTKQPKLSSLINHKQVFANGFLHISDIFASQKSKDFARLAFIVRMGDFAQPMSCVVVFEMYHKQVDSYYLKEPPLPTKATTEAHKRFIALLEKL</sequence>
<dbReference type="AlphaFoldDB" id="V8CCL4"/>
<comment type="caution">
    <text evidence="9">The sequence shown here is derived from an EMBL/GenBank/DDBJ whole genome shotgun (WGS) entry which is preliminary data.</text>
</comment>
<comment type="pathway">
    <text evidence="7">tRNA modification; N(7)-methylguanine-tRNA biosynthesis.</text>
</comment>
<dbReference type="PROSITE" id="PS51625">
    <property type="entry name" value="SAM_MT_TRMB"/>
    <property type="match status" value="1"/>
</dbReference>
<feature type="compositionally biased region" description="Low complexity" evidence="8">
    <location>
        <begin position="206"/>
        <end position="216"/>
    </location>
</feature>
<evidence type="ECO:0000256" key="1">
    <source>
        <dbReference type="ARBA" id="ARBA00000142"/>
    </source>
</evidence>
<dbReference type="Gene3D" id="3.40.50.150">
    <property type="entry name" value="Vaccinia Virus protein VP39"/>
    <property type="match status" value="1"/>
</dbReference>
<dbReference type="NCBIfam" id="TIGR00091">
    <property type="entry name" value="tRNA (guanosine(46)-N7)-methyltransferase TrmB"/>
    <property type="match status" value="1"/>
</dbReference>
<keyword evidence="10" id="KW-1185">Reference proteome</keyword>
<evidence type="ECO:0000313" key="10">
    <source>
        <dbReference type="Proteomes" id="UP000018731"/>
    </source>
</evidence>
<evidence type="ECO:0000256" key="6">
    <source>
        <dbReference type="ARBA" id="ARBA00022694"/>
    </source>
</evidence>
<reference evidence="9 10" key="1">
    <citation type="journal article" date="2014" name="Genome Announc.">
        <title>Draft genome sequences of six enterohepatic helicobacter species isolated from humans and one from rhesus macaques.</title>
        <authorList>
            <person name="Shen Z."/>
            <person name="Sheh A."/>
            <person name="Young S.K."/>
            <person name="Abouelliel A."/>
            <person name="Ward D.V."/>
            <person name="Earl A.M."/>
            <person name="Fox J.G."/>
        </authorList>
    </citation>
    <scope>NUCLEOTIDE SEQUENCE [LARGE SCALE GENOMIC DNA]</scope>
    <source>
        <strain evidence="9 10">MIT 99-5501</strain>
    </source>
</reference>
<feature type="compositionally biased region" description="Polar residues" evidence="8">
    <location>
        <begin position="391"/>
        <end position="417"/>
    </location>
</feature>
<comment type="catalytic activity">
    <reaction evidence="1 7">
        <text>guanosine(46) in tRNA + S-adenosyl-L-methionine = N(7)-methylguanosine(46) in tRNA + S-adenosyl-L-homocysteine</text>
        <dbReference type="Rhea" id="RHEA:42708"/>
        <dbReference type="Rhea" id="RHEA-COMP:10188"/>
        <dbReference type="Rhea" id="RHEA-COMP:10189"/>
        <dbReference type="ChEBI" id="CHEBI:57856"/>
        <dbReference type="ChEBI" id="CHEBI:59789"/>
        <dbReference type="ChEBI" id="CHEBI:74269"/>
        <dbReference type="ChEBI" id="CHEBI:74480"/>
        <dbReference type="EC" id="2.1.1.33"/>
    </reaction>
</comment>
<feature type="region of interest" description="Disordered" evidence="8">
    <location>
        <begin position="142"/>
        <end position="167"/>
    </location>
</feature>
<dbReference type="OrthoDB" id="9802090at2"/>
<comment type="caution">
    <text evidence="7">Lacks conserved residue(s) required for the propagation of feature annotation.</text>
</comment>
<dbReference type="PANTHER" id="PTHR23417">
    <property type="entry name" value="3-DEOXY-D-MANNO-OCTULOSONIC-ACID TRANSFERASE/TRNA GUANINE-N 7 - -METHYLTRANSFERASE"/>
    <property type="match status" value="1"/>
</dbReference>
<name>V8CCL4_9HELI</name>
<protein>
    <recommendedName>
        <fullName evidence="7">tRNA (guanine-N(7)-)-methyltransferase</fullName>
        <ecNumber evidence="7">2.1.1.33</ecNumber>
    </recommendedName>
    <alternativeName>
        <fullName evidence="7">tRNA (guanine(46)-N(7))-methyltransferase</fullName>
    </alternativeName>
    <alternativeName>
        <fullName evidence="7">tRNA(m7G46)-methyltransferase</fullName>
    </alternativeName>
</protein>
<evidence type="ECO:0000256" key="4">
    <source>
        <dbReference type="ARBA" id="ARBA00022679"/>
    </source>
</evidence>
<dbReference type="RefSeq" id="WP_023927109.1">
    <property type="nucleotide sequence ID" value="NZ_KI669454.1"/>
</dbReference>
<dbReference type="InterPro" id="IPR055361">
    <property type="entry name" value="tRNA_methyltr_TrmB_bact"/>
</dbReference>
<dbReference type="SUPFAM" id="SSF53335">
    <property type="entry name" value="S-adenosyl-L-methionine-dependent methyltransferases"/>
    <property type="match status" value="1"/>
</dbReference>
<evidence type="ECO:0000313" key="9">
    <source>
        <dbReference type="EMBL" id="ETD25094.1"/>
    </source>
</evidence>
<dbReference type="Proteomes" id="UP000018731">
    <property type="component" value="Unassembled WGS sequence"/>
</dbReference>
<dbReference type="STRING" id="1357400.HMPREF2086_00429"/>
<feature type="region of interest" description="Disordered" evidence="8">
    <location>
        <begin position="385"/>
        <end position="417"/>
    </location>
</feature>
<comment type="similarity">
    <text evidence="7">Belongs to the class I-like SAM-binding methyltransferase superfamily. TrmB family.</text>
</comment>
<keyword evidence="4 7" id="KW-0808">Transferase</keyword>
<feature type="binding site" evidence="7">
    <location>
        <position position="334"/>
    </location>
    <ligand>
        <name>substrate</name>
    </ligand>
</feature>
<feature type="binding site" evidence="7">
    <location>
        <position position="251"/>
    </location>
    <ligand>
        <name>S-adenosyl-L-methionine</name>
        <dbReference type="ChEBI" id="CHEBI:59789"/>
    </ligand>
</feature>
<evidence type="ECO:0000256" key="8">
    <source>
        <dbReference type="SAM" id="MobiDB-lite"/>
    </source>
</evidence>
<dbReference type="eggNOG" id="COG0220">
    <property type="taxonomic scope" value="Bacteria"/>
</dbReference>
<evidence type="ECO:0000256" key="5">
    <source>
        <dbReference type="ARBA" id="ARBA00022691"/>
    </source>
</evidence>
<dbReference type="InterPro" id="IPR029063">
    <property type="entry name" value="SAM-dependent_MTases_sf"/>
</dbReference>
<dbReference type="GO" id="GO:0008176">
    <property type="term" value="F:tRNA (guanine(46)-N7)-methyltransferase activity"/>
    <property type="evidence" value="ECO:0007669"/>
    <property type="project" value="UniProtKB-UniRule"/>
</dbReference>
<dbReference type="EC" id="2.1.1.33" evidence="7"/>
<accession>V8CCL4</accession>
<keyword evidence="3 7" id="KW-0489">Methyltransferase</keyword>
<feature type="binding site" evidence="7">
    <location>
        <position position="226"/>
    </location>
    <ligand>
        <name>S-adenosyl-L-methionine</name>
        <dbReference type="ChEBI" id="CHEBI:59789"/>
    </ligand>
</feature>
<dbReference type="PANTHER" id="PTHR23417:SF14">
    <property type="entry name" value="PENTACOTRIPEPTIDE-REPEAT REGION OF PRORP DOMAIN-CONTAINING PROTEIN"/>
    <property type="match status" value="1"/>
</dbReference>
<dbReference type="HAMAP" id="MF_01057">
    <property type="entry name" value="tRNA_methyltr_TrmB"/>
    <property type="match status" value="1"/>
</dbReference>
<dbReference type="CDD" id="cd02440">
    <property type="entry name" value="AdoMet_MTases"/>
    <property type="match status" value="1"/>
</dbReference>
<feature type="binding site" evidence="7">
    <location>
        <position position="278"/>
    </location>
    <ligand>
        <name>S-adenosyl-L-methionine</name>
        <dbReference type="ChEBI" id="CHEBI:59789"/>
    </ligand>
</feature>
<evidence type="ECO:0000256" key="2">
    <source>
        <dbReference type="ARBA" id="ARBA00003015"/>
    </source>
</evidence>
<dbReference type="InterPro" id="IPR003358">
    <property type="entry name" value="tRNA_(Gua-N-7)_MeTrfase_Trmb"/>
</dbReference>
<organism evidence="9 10">
    <name type="scientific">Helicobacter macacae MIT 99-5501</name>
    <dbReference type="NCBI Taxonomy" id="1357400"/>
    <lineage>
        <taxon>Bacteria</taxon>
        <taxon>Pseudomonadati</taxon>
        <taxon>Campylobacterota</taxon>
        <taxon>Epsilonproteobacteria</taxon>
        <taxon>Campylobacterales</taxon>
        <taxon>Helicobacteraceae</taxon>
        <taxon>Helicobacter</taxon>
    </lineage>
</organism>
<dbReference type="Pfam" id="PF02390">
    <property type="entry name" value="Methyltransf_4"/>
    <property type="match status" value="1"/>
</dbReference>
<keyword evidence="6 7" id="KW-0819">tRNA processing</keyword>
<dbReference type="HOGENOM" id="CLU_041532_0_0_7"/>
<comment type="function">
    <text evidence="2 7">Catalyzes the formation of N(7)-methylguanine at position 46 (m7G46) in tRNA.</text>
</comment>
<gene>
    <name evidence="7" type="primary">trmB</name>
    <name evidence="9" type="ORF">HMPREF2086_00429</name>
</gene>
<keyword evidence="5 7" id="KW-0949">S-adenosyl-L-methionine</keyword>
<dbReference type="EMBL" id="AZJI01000001">
    <property type="protein sequence ID" value="ETD25094.1"/>
    <property type="molecule type" value="Genomic_DNA"/>
</dbReference>
<dbReference type="GO" id="GO:0043527">
    <property type="term" value="C:tRNA methyltransferase complex"/>
    <property type="evidence" value="ECO:0007669"/>
    <property type="project" value="TreeGrafter"/>
</dbReference>
<evidence type="ECO:0000256" key="3">
    <source>
        <dbReference type="ARBA" id="ARBA00022603"/>
    </source>
</evidence>
<evidence type="ECO:0000256" key="7">
    <source>
        <dbReference type="HAMAP-Rule" id="MF_01057"/>
    </source>
</evidence>
<dbReference type="PATRIC" id="fig|1357400.3.peg.581"/>
<proteinExistence type="inferred from homology"/>
<feature type="region of interest" description="Disordered" evidence="8">
    <location>
        <begin position="195"/>
        <end position="216"/>
    </location>
</feature>
<dbReference type="UniPathway" id="UPA00989"/>